<dbReference type="EMBL" id="CAJVRM010000440">
    <property type="protein sequence ID" value="CAG8981059.1"/>
    <property type="molecule type" value="Genomic_DNA"/>
</dbReference>
<name>A0A9N9QAG9_9HELO</name>
<proteinExistence type="predicted"/>
<dbReference type="Proteomes" id="UP000701801">
    <property type="component" value="Unassembled WGS sequence"/>
</dbReference>
<dbReference type="AlphaFoldDB" id="A0A9N9QAG9"/>
<evidence type="ECO:0000313" key="1">
    <source>
        <dbReference type="EMBL" id="CAG8981059.1"/>
    </source>
</evidence>
<organism evidence="1 2">
    <name type="scientific">Hymenoscyphus albidus</name>
    <dbReference type="NCBI Taxonomy" id="595503"/>
    <lineage>
        <taxon>Eukaryota</taxon>
        <taxon>Fungi</taxon>
        <taxon>Dikarya</taxon>
        <taxon>Ascomycota</taxon>
        <taxon>Pezizomycotina</taxon>
        <taxon>Leotiomycetes</taxon>
        <taxon>Helotiales</taxon>
        <taxon>Helotiaceae</taxon>
        <taxon>Hymenoscyphus</taxon>
    </lineage>
</organism>
<protein>
    <submittedName>
        <fullName evidence="1">Uncharacterized protein</fullName>
    </submittedName>
</protein>
<comment type="caution">
    <text evidence="1">The sequence shown here is derived from an EMBL/GenBank/DDBJ whole genome shotgun (WGS) entry which is preliminary data.</text>
</comment>
<dbReference type="OrthoDB" id="10301046at2759"/>
<sequence length="64" mass="6791">MGQCLSGQWLCGWMTQNGLLFRGAGCGAANCLGPPRLRAMGDAYELKLTEDSVSVVSADKDVLQ</sequence>
<accession>A0A9N9QAG9</accession>
<gene>
    <name evidence="1" type="ORF">HYALB_00008213</name>
</gene>
<keyword evidence="2" id="KW-1185">Reference proteome</keyword>
<reference evidence="1" key="1">
    <citation type="submission" date="2021-07" db="EMBL/GenBank/DDBJ databases">
        <authorList>
            <person name="Durling M."/>
        </authorList>
    </citation>
    <scope>NUCLEOTIDE SEQUENCE</scope>
</reference>
<evidence type="ECO:0000313" key="2">
    <source>
        <dbReference type="Proteomes" id="UP000701801"/>
    </source>
</evidence>